<dbReference type="Gene3D" id="3.40.50.850">
    <property type="entry name" value="Isochorismatase-like"/>
    <property type="match status" value="1"/>
</dbReference>
<organism evidence="10">
    <name type="scientific">Aurantimonas coralicida</name>
    <dbReference type="NCBI Taxonomy" id="182270"/>
    <lineage>
        <taxon>Bacteria</taxon>
        <taxon>Pseudomonadati</taxon>
        <taxon>Pseudomonadota</taxon>
        <taxon>Alphaproteobacteria</taxon>
        <taxon>Hyphomicrobiales</taxon>
        <taxon>Aurantimonadaceae</taxon>
        <taxon>Aurantimonas</taxon>
    </lineage>
</organism>
<name>A0A0P0YZV0_9HYPH</name>
<evidence type="ECO:0000256" key="6">
    <source>
        <dbReference type="ARBA" id="ARBA00039017"/>
    </source>
</evidence>
<accession>A0A0P0YZV0</accession>
<comment type="similarity">
    <text evidence="1">Belongs to the isochorismatase family.</text>
</comment>
<dbReference type="SUPFAM" id="SSF52499">
    <property type="entry name" value="Isochorismatase-like hydrolases"/>
    <property type="match status" value="1"/>
</dbReference>
<dbReference type="PANTHER" id="PTHR11080:SF2">
    <property type="entry name" value="LD05707P"/>
    <property type="match status" value="1"/>
</dbReference>
<comment type="pathway">
    <text evidence="5">Cofactor biosynthesis; nicotinate biosynthesis; nicotinate from nicotinamide: step 1/1.</text>
</comment>
<dbReference type="InterPro" id="IPR036380">
    <property type="entry name" value="Isochorismatase-like_sf"/>
</dbReference>
<dbReference type="GO" id="GO:0046872">
    <property type="term" value="F:metal ion binding"/>
    <property type="evidence" value="ECO:0007669"/>
    <property type="project" value="UniProtKB-KW"/>
</dbReference>
<dbReference type="Pfam" id="PF00857">
    <property type="entry name" value="Isochorismatase"/>
    <property type="match status" value="1"/>
</dbReference>
<dbReference type="NCBIfam" id="NF008623">
    <property type="entry name" value="PRK11609.1"/>
    <property type="match status" value="1"/>
</dbReference>
<keyword evidence="3" id="KW-0479">Metal-binding</keyword>
<dbReference type="PANTHER" id="PTHR11080">
    <property type="entry name" value="PYRAZINAMIDASE/NICOTINAMIDASE"/>
    <property type="match status" value="1"/>
</dbReference>
<reference evidence="10" key="1">
    <citation type="journal article" date="2015" name="Proc. Natl. Acad. Sci. U.S.A.">
        <title>Bacterial clade with the ribosomal RNA operon on a small plasmid rather than the chromosome.</title>
        <authorList>
            <person name="Anda M."/>
            <person name="Ohtsubo Y."/>
            <person name="Okubo T."/>
            <person name="Sugawara M."/>
            <person name="Nagata Y."/>
            <person name="Tsuda M."/>
            <person name="Minamisawa K."/>
            <person name="Mitsui H."/>
        </authorList>
    </citation>
    <scope>NUCLEOTIDE SEQUENCE</scope>
    <source>
        <strain evidence="10">DSM 14790</strain>
    </source>
</reference>
<sequence length="225" mass="24159">MANIDIKHDDALIIVDVQNDFCRGGALAVLDGDSVVAPINALAPHFPVVVQTQDWHTPDHVSFASSHRRNAFEMITLPYGPQVLWPDHCVMGMSGADFHPALHVPNVQMIVRKGFHPSVDSYSAFVEADHATQTGLAGYLRERGVGRVFVAGLATDFCVAWTALDGRRAGFEVVVVEDACRSIDLDGSLARAWRDLNAAGVGRCQSDEILPGSPAGEDADRASSA</sequence>
<evidence type="ECO:0000256" key="8">
    <source>
        <dbReference type="ARBA" id="ARBA00072277"/>
    </source>
</evidence>
<evidence type="ECO:0000256" key="7">
    <source>
        <dbReference type="ARBA" id="ARBA00043224"/>
    </source>
</evidence>
<dbReference type="GO" id="GO:0019363">
    <property type="term" value="P:pyridine nucleotide biosynthetic process"/>
    <property type="evidence" value="ECO:0007669"/>
    <property type="project" value="UniProtKB-KW"/>
</dbReference>
<evidence type="ECO:0000256" key="2">
    <source>
        <dbReference type="ARBA" id="ARBA00022642"/>
    </source>
</evidence>
<evidence type="ECO:0000313" key="10">
    <source>
        <dbReference type="EMBL" id="BAT27127.1"/>
    </source>
</evidence>
<evidence type="ECO:0000256" key="3">
    <source>
        <dbReference type="ARBA" id="ARBA00022723"/>
    </source>
</evidence>
<keyword evidence="2" id="KW-0662">Pyridine nucleotide biosynthesis</keyword>
<feature type="domain" description="Isochorismatase-like" evidence="9">
    <location>
        <begin position="11"/>
        <end position="200"/>
    </location>
</feature>
<keyword evidence="4" id="KW-0378">Hydrolase</keyword>
<evidence type="ECO:0000256" key="1">
    <source>
        <dbReference type="ARBA" id="ARBA00006336"/>
    </source>
</evidence>
<dbReference type="EMBL" id="LC066374">
    <property type="protein sequence ID" value="BAT27127.1"/>
    <property type="molecule type" value="Genomic_DNA"/>
</dbReference>
<dbReference type="AlphaFoldDB" id="A0A0P0YZV0"/>
<protein>
    <recommendedName>
        <fullName evidence="8">Nicotinamidase</fullName>
        <ecNumber evidence="6">3.5.1.19</ecNumber>
    </recommendedName>
    <alternativeName>
        <fullName evidence="7">Nicotinamide deamidase</fullName>
    </alternativeName>
</protein>
<evidence type="ECO:0000256" key="4">
    <source>
        <dbReference type="ARBA" id="ARBA00022801"/>
    </source>
</evidence>
<dbReference type="RefSeq" id="WP_024352295.1">
    <property type="nucleotide sequence ID" value="NZ_BBWN01000016.1"/>
</dbReference>
<evidence type="ECO:0000256" key="5">
    <source>
        <dbReference type="ARBA" id="ARBA00037900"/>
    </source>
</evidence>
<dbReference type="GO" id="GO:0008936">
    <property type="term" value="F:nicotinamidase activity"/>
    <property type="evidence" value="ECO:0007669"/>
    <property type="project" value="UniProtKB-EC"/>
</dbReference>
<dbReference type="EC" id="3.5.1.19" evidence="6"/>
<dbReference type="FunFam" id="3.40.50.850:FF:000006">
    <property type="entry name" value="Bifunctional pyrazinamidase/nicotinamidase"/>
    <property type="match status" value="1"/>
</dbReference>
<dbReference type="CDD" id="cd01011">
    <property type="entry name" value="nicotinamidase"/>
    <property type="match status" value="1"/>
</dbReference>
<proteinExistence type="inferred from homology"/>
<dbReference type="InterPro" id="IPR052347">
    <property type="entry name" value="Isochorismatase_Nicotinamidase"/>
</dbReference>
<dbReference type="InterPro" id="IPR000868">
    <property type="entry name" value="Isochorismatase-like_dom"/>
</dbReference>
<evidence type="ECO:0000259" key="9">
    <source>
        <dbReference type="Pfam" id="PF00857"/>
    </source>
</evidence>